<dbReference type="KEGG" id="bmeg:BG04_1774"/>
<dbReference type="EMBL" id="CP009920">
    <property type="protein sequence ID" value="AJI24627.1"/>
    <property type="molecule type" value="Genomic_DNA"/>
</dbReference>
<dbReference type="Proteomes" id="UP000031829">
    <property type="component" value="Chromosome"/>
</dbReference>
<dbReference type="HOGENOM" id="CLU_154562_2_1_9"/>
<gene>
    <name evidence="1" type="ORF">BG04_1774</name>
</gene>
<organism evidence="1 2">
    <name type="scientific">Priestia megaterium (strain ATCC 14581 / DSM 32 / CCUG 1817 / JCM 2506 / NBRC 15308 / NCIMB 9376 / NCTC 10342 / NRRL B-14308 / VKM B-512 / Ford 19)</name>
    <name type="common">Bacillus megaterium</name>
    <dbReference type="NCBI Taxonomy" id="1348623"/>
    <lineage>
        <taxon>Bacteria</taxon>
        <taxon>Bacillati</taxon>
        <taxon>Bacillota</taxon>
        <taxon>Bacilli</taxon>
        <taxon>Bacillales</taxon>
        <taxon>Bacillaceae</taxon>
        <taxon>Priestia</taxon>
    </lineage>
</organism>
<sequence length="98" mass="11395">MPFFMILIVVSFVFYMYLKVKYVRSKRPMERKWISAKSSICLGSFVLFFGINQWFIYETSLSLIIGILFVLFGSGSILAGIKAYKYYQPYAIKEAGQM</sequence>
<dbReference type="Pfam" id="PF14007">
    <property type="entry name" value="YtpI"/>
    <property type="match status" value="1"/>
</dbReference>
<dbReference type="RefSeq" id="WP_013085203.1">
    <property type="nucleotide sequence ID" value="NZ_BCVB01000008.1"/>
</dbReference>
<protein>
    <submittedName>
        <fullName evidence="1">YtpI-like family protein</fullName>
    </submittedName>
</protein>
<dbReference type="PATRIC" id="fig|592022.4.peg.4768"/>
<proteinExistence type="predicted"/>
<reference evidence="1 2" key="1">
    <citation type="journal article" date="2015" name="Genome Announc.">
        <title>Complete genome sequences for 35 biothreat assay-relevant bacillus species.</title>
        <authorList>
            <person name="Johnson S.L."/>
            <person name="Daligault H.E."/>
            <person name="Davenport K.W."/>
            <person name="Jaissle J."/>
            <person name="Frey K.G."/>
            <person name="Ladner J.T."/>
            <person name="Broomall S.M."/>
            <person name="Bishop-Lilly K.A."/>
            <person name="Bruce D.C."/>
            <person name="Gibbons H.S."/>
            <person name="Coyne S.R."/>
            <person name="Lo C.C."/>
            <person name="Meincke L."/>
            <person name="Munk A.C."/>
            <person name="Koroleva G.I."/>
            <person name="Rosenzweig C.N."/>
            <person name="Palacios G.F."/>
            <person name="Redden C.L."/>
            <person name="Minogue T.D."/>
            <person name="Chain P.S."/>
        </authorList>
    </citation>
    <scope>NUCLEOTIDE SEQUENCE [LARGE SCALE GENOMIC DNA]</scope>
    <source>
        <strain evidence="2">ATCC 14581 / DSM 32 / JCM 2506 / NBRC 15308 / NCIMB 9376 / NCTC 10342 / NRRL B-14308 / VKM B-512</strain>
    </source>
</reference>
<evidence type="ECO:0000313" key="1">
    <source>
        <dbReference type="EMBL" id="AJI24627.1"/>
    </source>
</evidence>
<dbReference type="AlphaFoldDB" id="A0A0B6ATZ6"/>
<accession>A0A0B6ATZ6</accession>
<dbReference type="GeneID" id="93645240"/>
<dbReference type="InterPro" id="IPR025618">
    <property type="entry name" value="YtpI"/>
</dbReference>
<name>A0A0B6ATZ6_PRIM2</name>
<evidence type="ECO:0000313" key="2">
    <source>
        <dbReference type="Proteomes" id="UP000031829"/>
    </source>
</evidence>